<dbReference type="RefSeq" id="WP_269037977.1">
    <property type="nucleotide sequence ID" value="NZ_CP114040.1"/>
</dbReference>
<dbReference type="InterPro" id="IPR018683">
    <property type="entry name" value="DUF2169"/>
</dbReference>
<sequence>MTQIENLSPFAATSLPSLGFDDQRLVVVVVAGRFYMPLPGSDAPDEPVLAHEQRPVPLADEYWGMPGASSLRCEGQTTHIRPGTDIYVEGLAWAPGGRPTECATVSVSVGPCHKVATVFGDRVWRSGVGSPAVSSPLPFTSVPLVYERCFGGAPGNVTGSAALASERNPVGQGLYLRAKDAIDQPLPNIEDPRQQIGSLADHPRPSGFGPISRHWRPRRDYAGTYDDAWCRMRAPLWPKDVDPRLMNAAASGLVANPALKGGEVVRLLGMHPDGAIMFSLPRLALQAKFMMRRGSSRMRMQLDGIRLEPEDGSFTLYWRAAMAVEPDPFELEHIVVRQLDAWERG</sequence>
<accession>A0ABY7H8M7</accession>
<reference evidence="2" key="1">
    <citation type="submission" date="2022-11" db="EMBL/GenBank/DDBJ databases">
        <title>Minimal conservation of predation-associated metabolite biosynthetic gene clusters underscores biosynthetic potential of Myxococcota including descriptions for ten novel species: Archangium lansinium sp. nov., Myxococcus landrumus sp. nov., Nannocystis bai.</title>
        <authorList>
            <person name="Ahearne A."/>
            <person name="Stevens C."/>
            <person name="Dowd S."/>
        </authorList>
    </citation>
    <scope>NUCLEOTIDE SEQUENCE</scope>
    <source>
        <strain evidence="2">Fl3</strain>
    </source>
</reference>
<evidence type="ECO:0000259" key="1">
    <source>
        <dbReference type="Pfam" id="PF09937"/>
    </source>
</evidence>
<name>A0ABY7H8M7_9BACT</name>
<dbReference type="Proteomes" id="UP001164459">
    <property type="component" value="Chromosome"/>
</dbReference>
<proteinExistence type="predicted"/>
<evidence type="ECO:0000313" key="2">
    <source>
        <dbReference type="EMBL" id="WAS95631.1"/>
    </source>
</evidence>
<feature type="domain" description="DUF2169" evidence="1">
    <location>
        <begin position="23"/>
        <end position="319"/>
    </location>
</feature>
<keyword evidence="3" id="KW-1185">Reference proteome</keyword>
<organism evidence="2 3">
    <name type="scientific">Nannocystis punicea</name>
    <dbReference type="NCBI Taxonomy" id="2995304"/>
    <lineage>
        <taxon>Bacteria</taxon>
        <taxon>Pseudomonadati</taxon>
        <taxon>Myxococcota</taxon>
        <taxon>Polyangia</taxon>
        <taxon>Nannocystales</taxon>
        <taxon>Nannocystaceae</taxon>
        <taxon>Nannocystis</taxon>
    </lineage>
</organism>
<evidence type="ECO:0000313" key="3">
    <source>
        <dbReference type="Proteomes" id="UP001164459"/>
    </source>
</evidence>
<dbReference type="Pfam" id="PF09937">
    <property type="entry name" value="DUF2169"/>
    <property type="match status" value="1"/>
</dbReference>
<gene>
    <name evidence="2" type="ORF">O0S08_05665</name>
</gene>
<protein>
    <submittedName>
        <fullName evidence="2">DUF2169 domain-containing protein</fullName>
    </submittedName>
</protein>
<dbReference type="EMBL" id="CP114040">
    <property type="protein sequence ID" value="WAS95631.1"/>
    <property type="molecule type" value="Genomic_DNA"/>
</dbReference>